<name>A0A164I3T5_9CRUS</name>
<gene>
    <name evidence="1" type="ORF">APZ42_002689</name>
</gene>
<evidence type="ECO:0000313" key="2">
    <source>
        <dbReference type="Proteomes" id="UP000076858"/>
    </source>
</evidence>
<evidence type="ECO:0000313" key="1">
    <source>
        <dbReference type="EMBL" id="KZS00849.1"/>
    </source>
</evidence>
<accession>A0A164I3T5</accession>
<feature type="non-terminal residue" evidence="1">
    <location>
        <position position="63"/>
    </location>
</feature>
<dbReference type="Proteomes" id="UP000076858">
    <property type="component" value="Unassembled WGS sequence"/>
</dbReference>
<reference evidence="1 2" key="1">
    <citation type="submission" date="2016-03" db="EMBL/GenBank/DDBJ databases">
        <title>EvidentialGene: Evidence-directed Construction of Genes on Genomes.</title>
        <authorList>
            <person name="Gilbert D.G."/>
            <person name="Choi J.-H."/>
            <person name="Mockaitis K."/>
            <person name="Colbourne J."/>
            <person name="Pfrender M."/>
        </authorList>
    </citation>
    <scope>NUCLEOTIDE SEQUENCE [LARGE SCALE GENOMIC DNA]</scope>
    <source>
        <strain evidence="1 2">Xinb3</strain>
        <tissue evidence="1">Complete organism</tissue>
    </source>
</reference>
<organism evidence="1 2">
    <name type="scientific">Daphnia magna</name>
    <dbReference type="NCBI Taxonomy" id="35525"/>
    <lineage>
        <taxon>Eukaryota</taxon>
        <taxon>Metazoa</taxon>
        <taxon>Ecdysozoa</taxon>
        <taxon>Arthropoda</taxon>
        <taxon>Crustacea</taxon>
        <taxon>Branchiopoda</taxon>
        <taxon>Diplostraca</taxon>
        <taxon>Cladocera</taxon>
        <taxon>Anomopoda</taxon>
        <taxon>Daphniidae</taxon>
        <taxon>Daphnia</taxon>
    </lineage>
</organism>
<proteinExistence type="predicted"/>
<protein>
    <submittedName>
        <fullName evidence="1">Uncharacterized protein</fullName>
    </submittedName>
</protein>
<dbReference type="EMBL" id="LRGB01008321">
    <property type="protein sequence ID" value="KZS00849.1"/>
    <property type="molecule type" value="Genomic_DNA"/>
</dbReference>
<sequence>DLMNPQIQEFLERIQQLEAAIEQEAKSRRQQWQADFEERKVRFEKEVLAQQKRFKAGLLGYVL</sequence>
<dbReference type="AlphaFoldDB" id="A0A164I3T5"/>
<feature type="non-terminal residue" evidence="1">
    <location>
        <position position="1"/>
    </location>
</feature>
<comment type="caution">
    <text evidence="1">The sequence shown here is derived from an EMBL/GenBank/DDBJ whole genome shotgun (WGS) entry which is preliminary data.</text>
</comment>
<keyword evidence="2" id="KW-1185">Reference proteome</keyword>